<protein>
    <submittedName>
        <fullName evidence="1">Uncharacterized protein</fullName>
    </submittedName>
</protein>
<evidence type="ECO:0000313" key="1">
    <source>
        <dbReference type="EMBL" id="KAK9539277.1"/>
    </source>
</evidence>
<keyword evidence="2" id="KW-1185">Reference proteome</keyword>
<comment type="caution">
    <text evidence="1">The sequence shown here is derived from an EMBL/GenBank/DDBJ whole genome shotgun (WGS) entry which is preliminary data.</text>
</comment>
<proteinExistence type="predicted"/>
<gene>
    <name evidence="1" type="ORF">VZT92_004393</name>
</gene>
<dbReference type="Proteomes" id="UP001488805">
    <property type="component" value="Unassembled WGS sequence"/>
</dbReference>
<organism evidence="1 2">
    <name type="scientific">Zoarces viviparus</name>
    <name type="common">Viviparous eelpout</name>
    <name type="synonym">Blennius viviparus</name>
    <dbReference type="NCBI Taxonomy" id="48416"/>
    <lineage>
        <taxon>Eukaryota</taxon>
        <taxon>Metazoa</taxon>
        <taxon>Chordata</taxon>
        <taxon>Craniata</taxon>
        <taxon>Vertebrata</taxon>
        <taxon>Euteleostomi</taxon>
        <taxon>Actinopterygii</taxon>
        <taxon>Neopterygii</taxon>
        <taxon>Teleostei</taxon>
        <taxon>Neoteleostei</taxon>
        <taxon>Acanthomorphata</taxon>
        <taxon>Eupercaria</taxon>
        <taxon>Perciformes</taxon>
        <taxon>Cottioidei</taxon>
        <taxon>Zoarcales</taxon>
        <taxon>Zoarcidae</taxon>
        <taxon>Zoarcinae</taxon>
        <taxon>Zoarces</taxon>
    </lineage>
</organism>
<accession>A0AAW1FXT8</accession>
<dbReference type="AlphaFoldDB" id="A0AAW1FXT8"/>
<name>A0AAW1FXT8_ZOAVI</name>
<dbReference type="EMBL" id="JBCEZU010000023">
    <property type="protein sequence ID" value="KAK9539277.1"/>
    <property type="molecule type" value="Genomic_DNA"/>
</dbReference>
<reference evidence="1 2" key="1">
    <citation type="journal article" date="2024" name="Genome Biol. Evol.">
        <title>Chromosome-level genome assembly of the viviparous eelpout Zoarces viviparus.</title>
        <authorList>
            <person name="Fuhrmann N."/>
            <person name="Brasseur M.V."/>
            <person name="Bakowski C.E."/>
            <person name="Podsiadlowski L."/>
            <person name="Prost S."/>
            <person name="Krehenwinkel H."/>
            <person name="Mayer C."/>
        </authorList>
    </citation>
    <scope>NUCLEOTIDE SEQUENCE [LARGE SCALE GENOMIC DNA]</scope>
    <source>
        <strain evidence="1">NO-MEL_2022_Ind0_liver</strain>
    </source>
</reference>
<evidence type="ECO:0000313" key="2">
    <source>
        <dbReference type="Proteomes" id="UP001488805"/>
    </source>
</evidence>
<sequence length="98" mass="11016">MRSLQSRLTEVMECCAAYDGGWICHLPRLPSPQGKSNYCDRFLPGTGALIFPVSERRPPIGWEAVKEVAARPAEGRRLKLCCVKDTGEQRRDYYGISV</sequence>